<dbReference type="Proteomes" id="UP000284277">
    <property type="component" value="Unassembled WGS sequence"/>
</dbReference>
<dbReference type="SUPFAM" id="SSF159468">
    <property type="entry name" value="AtpF-like"/>
    <property type="match status" value="1"/>
</dbReference>
<dbReference type="AlphaFoldDB" id="A0A419T830"/>
<keyword evidence="5" id="KW-1185">Reference proteome</keyword>
<evidence type="ECO:0000313" key="5">
    <source>
        <dbReference type="Proteomes" id="UP000284277"/>
    </source>
</evidence>
<dbReference type="InterPro" id="IPR036906">
    <property type="entry name" value="ATPase_V1_fsu_sf"/>
</dbReference>
<accession>A0A419T830</accession>
<comment type="similarity">
    <text evidence="1">Belongs to the V-ATPase F subunit family.</text>
</comment>
<dbReference type="Pfam" id="PF01990">
    <property type="entry name" value="ATP-synt_F"/>
    <property type="match status" value="1"/>
</dbReference>
<comment type="caution">
    <text evidence="4">The sequence shown here is derived from an EMBL/GenBank/DDBJ whole genome shotgun (WGS) entry which is preliminary data.</text>
</comment>
<protein>
    <submittedName>
        <fullName evidence="4">V-type ATP synthase subunit F</fullName>
    </submittedName>
</protein>
<sequence length="104" mass="11466">MYKMAVVGDRESILIFKAFGADIFAVDEGETLQNKKLINRLASDGYALILVTEQVAKHLSDVLEHFSRDLLPAISIIPSVEGSFGLAEMMLKKNVERAVGMNIL</sequence>
<evidence type="ECO:0000256" key="2">
    <source>
        <dbReference type="ARBA" id="ARBA00022448"/>
    </source>
</evidence>
<name>A0A419T830_9FIRM</name>
<gene>
    <name evidence="4" type="ORF">BET01_13475</name>
</gene>
<evidence type="ECO:0000256" key="3">
    <source>
        <dbReference type="ARBA" id="ARBA00023065"/>
    </source>
</evidence>
<dbReference type="InterPro" id="IPR008218">
    <property type="entry name" value="ATPase_V1-cplx_f_g_su"/>
</dbReference>
<dbReference type="Gene3D" id="3.40.50.10580">
    <property type="entry name" value="ATPase, V1 complex, subunit F"/>
    <property type="match status" value="1"/>
</dbReference>
<keyword evidence="3" id="KW-0406">Ion transport</keyword>
<dbReference type="GO" id="GO:0046961">
    <property type="term" value="F:proton-transporting ATPase activity, rotational mechanism"/>
    <property type="evidence" value="ECO:0007669"/>
    <property type="project" value="InterPro"/>
</dbReference>
<keyword evidence="2" id="KW-0813">Transport</keyword>
<evidence type="ECO:0000313" key="4">
    <source>
        <dbReference type="EMBL" id="RKD33548.1"/>
    </source>
</evidence>
<proteinExistence type="inferred from homology"/>
<dbReference type="EMBL" id="MCIA01000006">
    <property type="protein sequence ID" value="RKD33548.1"/>
    <property type="molecule type" value="Genomic_DNA"/>
</dbReference>
<organism evidence="4 5">
    <name type="scientific">Lacrimispora algidixylanolytica</name>
    <dbReference type="NCBI Taxonomy" id="94868"/>
    <lineage>
        <taxon>Bacteria</taxon>
        <taxon>Bacillati</taxon>
        <taxon>Bacillota</taxon>
        <taxon>Clostridia</taxon>
        <taxon>Lachnospirales</taxon>
        <taxon>Lachnospiraceae</taxon>
        <taxon>Lacrimispora</taxon>
    </lineage>
</organism>
<dbReference type="OrthoDB" id="5311at2"/>
<dbReference type="RefSeq" id="WP_120195597.1">
    <property type="nucleotide sequence ID" value="NZ_MCIA01000006.1"/>
</dbReference>
<evidence type="ECO:0000256" key="1">
    <source>
        <dbReference type="ARBA" id="ARBA00010148"/>
    </source>
</evidence>
<reference evidence="4 5" key="1">
    <citation type="submission" date="2016-08" db="EMBL/GenBank/DDBJ databases">
        <title>A new outlook on sporulation: Clostridium algidixylanolyticum.</title>
        <authorList>
            <person name="Poppleton D.I."/>
            <person name="Gribaldo S."/>
        </authorList>
    </citation>
    <scope>NUCLEOTIDE SEQUENCE [LARGE SCALE GENOMIC DNA]</scope>
    <source>
        <strain evidence="4 5">SPL73</strain>
    </source>
</reference>